<dbReference type="EMBL" id="JAEEGA010000013">
    <property type="protein sequence ID" value="MBP1042937.1"/>
    <property type="molecule type" value="Genomic_DNA"/>
</dbReference>
<dbReference type="AlphaFoldDB" id="A0A940P7Q7"/>
<reference evidence="2" key="1">
    <citation type="submission" date="2020-12" db="EMBL/GenBank/DDBJ databases">
        <title>Vagococcus allomyrinae sp. nov. and Enterococcus lavae sp. nov., isolated from the larvae of Allomyrina dichotoma.</title>
        <authorList>
            <person name="Lee S.D."/>
        </authorList>
    </citation>
    <scope>NUCLEOTIDE SEQUENCE</scope>
    <source>
        <strain evidence="2">BWB3-3</strain>
    </source>
</reference>
<feature type="transmembrane region" description="Helical" evidence="1">
    <location>
        <begin position="96"/>
        <end position="116"/>
    </location>
</feature>
<keyword evidence="1" id="KW-1133">Transmembrane helix</keyword>
<evidence type="ECO:0008006" key="4">
    <source>
        <dbReference type="Google" id="ProtNLM"/>
    </source>
</evidence>
<name>A0A940P7Q7_9ENTE</name>
<keyword evidence="1" id="KW-0812">Transmembrane</keyword>
<accession>A0A940P7Q7</accession>
<gene>
    <name evidence="2" type="ORF">I6N95_18135</name>
</gene>
<organism evidence="2 3">
    <name type="scientific">Vagococcus allomyrinae</name>
    <dbReference type="NCBI Taxonomy" id="2794353"/>
    <lineage>
        <taxon>Bacteria</taxon>
        <taxon>Bacillati</taxon>
        <taxon>Bacillota</taxon>
        <taxon>Bacilli</taxon>
        <taxon>Lactobacillales</taxon>
        <taxon>Enterococcaceae</taxon>
        <taxon>Vagococcus</taxon>
    </lineage>
</organism>
<keyword evidence="3" id="KW-1185">Reference proteome</keyword>
<protein>
    <recommendedName>
        <fullName evidence="4">DUF2207 domain-containing protein</fullName>
    </recommendedName>
</protein>
<keyword evidence="1" id="KW-0472">Membrane</keyword>
<evidence type="ECO:0000313" key="2">
    <source>
        <dbReference type="EMBL" id="MBP1042937.1"/>
    </source>
</evidence>
<feature type="transmembrane region" description="Helical" evidence="1">
    <location>
        <begin position="122"/>
        <end position="144"/>
    </location>
</feature>
<comment type="caution">
    <text evidence="2">The sequence shown here is derived from an EMBL/GenBank/DDBJ whole genome shotgun (WGS) entry which is preliminary data.</text>
</comment>
<dbReference type="RefSeq" id="WP_209530663.1">
    <property type="nucleotide sequence ID" value="NZ_JAEEGA010000013.1"/>
</dbReference>
<dbReference type="Proteomes" id="UP000674938">
    <property type="component" value="Unassembled WGS sequence"/>
</dbReference>
<evidence type="ECO:0000256" key="1">
    <source>
        <dbReference type="SAM" id="Phobius"/>
    </source>
</evidence>
<sequence length="178" mass="20319">MNQVVKEGKDFIGYEYKEIITEQERASLYLDGYSHFGWVPDDNFQATITKGRMTLNLKRDRKIINKAELTRLQRHFESCVNELDKIQKAAAFSPKMWAILIGLIGTVFMAGSTFAVTADSPMILLCIILAIPGFICWAIPPIVYNKLLHKKKTQIEEAIEQKYDEIDEICEKGSKLLS</sequence>
<evidence type="ECO:0000313" key="3">
    <source>
        <dbReference type="Proteomes" id="UP000674938"/>
    </source>
</evidence>
<proteinExistence type="predicted"/>